<comment type="subcellular location">
    <subcellularLocation>
        <location evidence="1">Membrane</location>
    </subcellularLocation>
</comment>
<dbReference type="GO" id="GO:0003924">
    <property type="term" value="F:GTPase activity"/>
    <property type="evidence" value="ECO:0007669"/>
    <property type="project" value="InterPro"/>
</dbReference>
<dbReference type="PANTHER" id="PTHR47979">
    <property type="entry name" value="DRAB11-RELATED"/>
    <property type="match status" value="1"/>
</dbReference>
<dbReference type="PROSITE" id="PS51420">
    <property type="entry name" value="RHO"/>
    <property type="match status" value="1"/>
</dbReference>
<organism evidence="5 6">
    <name type="scientific">Macrostomum lignano</name>
    <dbReference type="NCBI Taxonomy" id="282301"/>
    <lineage>
        <taxon>Eukaryota</taxon>
        <taxon>Metazoa</taxon>
        <taxon>Spiralia</taxon>
        <taxon>Lophotrochozoa</taxon>
        <taxon>Platyhelminthes</taxon>
        <taxon>Rhabditophora</taxon>
        <taxon>Macrostomorpha</taxon>
        <taxon>Macrostomida</taxon>
        <taxon>Macrostomidae</taxon>
        <taxon>Macrostomum</taxon>
    </lineage>
</organism>
<dbReference type="PROSITE" id="PS51421">
    <property type="entry name" value="RAS"/>
    <property type="match status" value="1"/>
</dbReference>
<dbReference type="NCBIfam" id="TIGR00231">
    <property type="entry name" value="small_GTP"/>
    <property type="match status" value="1"/>
</dbReference>
<proteinExistence type="inferred from homology"/>
<dbReference type="Pfam" id="PF00071">
    <property type="entry name" value="Ras"/>
    <property type="match status" value="1"/>
</dbReference>
<dbReference type="SMART" id="SM00176">
    <property type="entry name" value="RAN"/>
    <property type="match status" value="1"/>
</dbReference>
<evidence type="ECO:0000313" key="5">
    <source>
        <dbReference type="Proteomes" id="UP000095280"/>
    </source>
</evidence>
<evidence type="ECO:0000313" key="6">
    <source>
        <dbReference type="WBParaSite" id="maker-uti_cns_0014155-snap-gene-0.4-mRNA-1"/>
    </source>
</evidence>
<dbReference type="WBParaSite" id="maker-uti_cns_0014155-snap-gene-0.4-mRNA-1">
    <property type="protein sequence ID" value="maker-uti_cns_0014155-snap-gene-0.4-mRNA-1"/>
    <property type="gene ID" value="maker-uti_cns_0014155-snap-gene-0.4"/>
</dbReference>
<dbReference type="STRING" id="282301.A0A1I8IMY1"/>
<dbReference type="PROSITE" id="PS51419">
    <property type="entry name" value="RAB"/>
    <property type="match status" value="1"/>
</dbReference>
<evidence type="ECO:0000256" key="3">
    <source>
        <dbReference type="ARBA" id="ARBA00022741"/>
    </source>
</evidence>
<evidence type="ECO:0000256" key="2">
    <source>
        <dbReference type="ARBA" id="ARBA00006270"/>
    </source>
</evidence>
<keyword evidence="5" id="KW-1185">Reference proteome</keyword>
<dbReference type="GO" id="GO:0016020">
    <property type="term" value="C:membrane"/>
    <property type="evidence" value="ECO:0007669"/>
    <property type="project" value="UniProtKB-SubCell"/>
</dbReference>
<dbReference type="SMART" id="SM00173">
    <property type="entry name" value="RAS"/>
    <property type="match status" value="1"/>
</dbReference>
<dbReference type="InterPro" id="IPR050209">
    <property type="entry name" value="Rab_GTPases_membrane_traffic"/>
</dbReference>
<dbReference type="GO" id="GO:0005525">
    <property type="term" value="F:GTP binding"/>
    <property type="evidence" value="ECO:0007669"/>
    <property type="project" value="InterPro"/>
</dbReference>
<dbReference type="InterPro" id="IPR005225">
    <property type="entry name" value="Small_GTP-bd"/>
</dbReference>
<accession>A0A1I8IMY1</accession>
<dbReference type="InterPro" id="IPR027417">
    <property type="entry name" value="P-loop_NTPase"/>
</dbReference>
<dbReference type="SMART" id="SM00175">
    <property type="entry name" value="RAB"/>
    <property type="match status" value="1"/>
</dbReference>
<dbReference type="SUPFAM" id="SSF52540">
    <property type="entry name" value="P-loop containing nucleoside triphosphate hydrolases"/>
    <property type="match status" value="1"/>
</dbReference>
<protein>
    <submittedName>
        <fullName evidence="6">Ras-related protein Rab-14</fullName>
    </submittedName>
</protein>
<dbReference type="FunFam" id="3.40.50.300:FF:001193">
    <property type="entry name" value="Rab family, other"/>
    <property type="match status" value="1"/>
</dbReference>
<dbReference type="InterPro" id="IPR001806">
    <property type="entry name" value="Small_GTPase"/>
</dbReference>
<dbReference type="Proteomes" id="UP000095280">
    <property type="component" value="Unplaced"/>
</dbReference>
<reference evidence="6" key="1">
    <citation type="submission" date="2016-11" db="UniProtKB">
        <authorList>
            <consortium name="WormBaseParasite"/>
        </authorList>
    </citation>
    <scope>IDENTIFICATION</scope>
</reference>
<dbReference type="Gene3D" id="3.40.50.300">
    <property type="entry name" value="P-loop containing nucleotide triphosphate hydrolases"/>
    <property type="match status" value="1"/>
</dbReference>
<dbReference type="SMART" id="SM00174">
    <property type="entry name" value="RHO"/>
    <property type="match status" value="1"/>
</dbReference>
<evidence type="ECO:0000256" key="4">
    <source>
        <dbReference type="ARBA" id="ARBA00023136"/>
    </source>
</evidence>
<dbReference type="PRINTS" id="PR00449">
    <property type="entry name" value="RASTRNSFRMNG"/>
</dbReference>
<dbReference type="AlphaFoldDB" id="A0A1I8IMY1"/>
<dbReference type="OrthoDB" id="9989112at2759"/>
<evidence type="ECO:0000256" key="1">
    <source>
        <dbReference type="ARBA" id="ARBA00004370"/>
    </source>
</evidence>
<comment type="similarity">
    <text evidence="2">Belongs to the small GTPase superfamily. Rab family.</text>
</comment>
<name>A0A1I8IMY1_9PLAT</name>
<keyword evidence="4" id="KW-0472">Membrane</keyword>
<sequence length="213" mass="23458">MASAGSYNYLYVFKYIIIGDMGVGKSCLLHQFTENKFLSDCPHTIGVEFGSKIVDFSGQKVKLQVWDTAGQERFRAVTRSYYRGAAGVLLVYDISRRATYSRLASWLGDARSLTPASAVLALIGNKSDLDSQRDVTHEEARQFAEQHGLLFLECSAKTGEAVEDAFMETARRIYERIETGALDPTSDAEGRLAASDQQRRQSAVAEASSDCAC</sequence>
<keyword evidence="3" id="KW-0547">Nucleotide-binding</keyword>